<dbReference type="PANTHER" id="PTHR21560">
    <property type="entry name" value="VERY KIND PROTEIN"/>
    <property type="match status" value="1"/>
</dbReference>
<dbReference type="Proteomes" id="UP001159641">
    <property type="component" value="Unassembled WGS sequence"/>
</dbReference>
<dbReference type="SMART" id="SM00147">
    <property type="entry name" value="RasGEF"/>
    <property type="match status" value="1"/>
</dbReference>
<feature type="region of interest" description="Disordered" evidence="3">
    <location>
        <begin position="531"/>
        <end position="568"/>
    </location>
</feature>
<dbReference type="InterPro" id="IPR023578">
    <property type="entry name" value="Ras_GEF_dom_sf"/>
</dbReference>
<evidence type="ECO:0000313" key="6">
    <source>
        <dbReference type="EMBL" id="KAJ8793978.1"/>
    </source>
</evidence>
<name>A0AB34HSA7_ESCRO</name>
<evidence type="ECO:0000256" key="2">
    <source>
        <dbReference type="PROSITE-ProRule" id="PRU00168"/>
    </source>
</evidence>
<accession>A0AB34HSA7</accession>
<evidence type="ECO:0000259" key="4">
    <source>
        <dbReference type="PROSITE" id="PS50009"/>
    </source>
</evidence>
<dbReference type="GO" id="GO:0043025">
    <property type="term" value="C:neuronal cell body"/>
    <property type="evidence" value="ECO:0007669"/>
    <property type="project" value="TreeGrafter"/>
</dbReference>
<dbReference type="Gene3D" id="1.10.840.10">
    <property type="entry name" value="Ras guanine-nucleotide exchange factors catalytic domain"/>
    <property type="match status" value="1"/>
</dbReference>
<dbReference type="GO" id="GO:0030425">
    <property type="term" value="C:dendrite"/>
    <property type="evidence" value="ECO:0007669"/>
    <property type="project" value="TreeGrafter"/>
</dbReference>
<sequence length="781" mass="87823">MQILQEGAGTRRGAGHTKQNWGALGSPAACESWSRFPRGDLAWLMPPLSLGFWTEAPSGQRGLKGAYTELEQQLVIEKRNFRKTLKFYQKLLQKEKRNKGSEVKTMLSKLKGQLEEMRSKVQFLGLVKKYLQVMYAERWGLEPCALPVLVNIAAAHCDTLDFSPLDESSSLIFYNASKHPRDGRQRKARVLQAGTPLGLMAYLYSSDAFLEGYVQQFLYTFRYFCSPHDFLHFLLDRISSTLSRAHQDPTSTSSKIYRRSFCLLQAWLEDCYAVDFRRDAGLLGRLQDYLASQILPLDGSAEPLLGLLEVGTERRAEGAPRSTDLQDPKDAEDAARPLNALWKRLSEDGVSRKVRPFPGSRREDTAYAGTHTHTLVLMCTHTRTLSFPWRLSRGNGLALPHHKGRQYSIASALPKPCFFEDFYGPYARAGEKGPYFLTEYSTHQLFSQLTLLQQELFQKCHPVHFLNSRALGVTDKSVAVPKASSSESLSAKTCSLFLPSYVQDKYLLQLLRSADDVSTWVAAEIVTSHTSKGQHLPQVPPSQEGQRVGLVPQSPPSEHPAAKASDVLRPEARRRRCSHLKDVLGVATVHRLQVNLLSKFLLIAKSCYEQRNFATAMQILGGLEHPAVRQSPAWRILPAKIAEVMEELKAVEVFLKSDSLCLMEGRRFRAQPTLPSAHLLAMHIQQLETGGFTMTNGAHRWSKLRNIAKVASQVHAFQENPYTFAPDPKLQSHLKQRIARFSGADISILAEDSRAGSHQVASEKHSKKIQDKLRRMKATFQ</sequence>
<dbReference type="Pfam" id="PF00617">
    <property type="entry name" value="RasGEF"/>
    <property type="match status" value="1"/>
</dbReference>
<dbReference type="InterPro" id="IPR001895">
    <property type="entry name" value="RASGEF_cat_dom"/>
</dbReference>
<evidence type="ECO:0008006" key="8">
    <source>
        <dbReference type="Google" id="ProtNLM"/>
    </source>
</evidence>
<comment type="caution">
    <text evidence="6">The sequence shown here is derived from an EMBL/GenBank/DDBJ whole genome shotgun (WGS) entry which is preliminary data.</text>
</comment>
<dbReference type="InterPro" id="IPR000651">
    <property type="entry name" value="Ras-like_Gua-exchang_fac_N"/>
</dbReference>
<dbReference type="Gene3D" id="1.20.870.10">
    <property type="entry name" value="Son of sevenless (SoS) protein Chain: S domain 1"/>
    <property type="match status" value="1"/>
</dbReference>
<keyword evidence="7" id="KW-1185">Reference proteome</keyword>
<dbReference type="InterPro" id="IPR029899">
    <property type="entry name" value="KNDC1"/>
</dbReference>
<protein>
    <recommendedName>
        <fullName evidence="8">KNDC1</fullName>
    </recommendedName>
</protein>
<dbReference type="EMBL" id="JAIQCJ010000892">
    <property type="protein sequence ID" value="KAJ8793978.1"/>
    <property type="molecule type" value="Genomic_DNA"/>
</dbReference>
<dbReference type="FunFam" id="1.20.870.10:FF:000014">
    <property type="entry name" value="Kinase non-catalytic C-lobe domain-containing 1"/>
    <property type="match status" value="1"/>
</dbReference>
<keyword evidence="1 2" id="KW-0344">Guanine-nucleotide releasing factor</keyword>
<feature type="region of interest" description="Disordered" evidence="3">
    <location>
        <begin position="757"/>
        <end position="781"/>
    </location>
</feature>
<dbReference type="SUPFAM" id="SSF48366">
    <property type="entry name" value="Ras GEF"/>
    <property type="match status" value="2"/>
</dbReference>
<feature type="domain" description="N-terminal Ras-GEF" evidence="5">
    <location>
        <begin position="187"/>
        <end position="315"/>
    </location>
</feature>
<dbReference type="FunFam" id="1.10.840.10:FF:000032">
    <property type="entry name" value="Uncharacterized protein"/>
    <property type="match status" value="1"/>
</dbReference>
<dbReference type="Pfam" id="PF00618">
    <property type="entry name" value="RasGEF_N"/>
    <property type="match status" value="1"/>
</dbReference>
<evidence type="ECO:0000259" key="5">
    <source>
        <dbReference type="PROSITE" id="PS50212"/>
    </source>
</evidence>
<dbReference type="GO" id="GO:0048814">
    <property type="term" value="P:regulation of dendrite morphogenesis"/>
    <property type="evidence" value="ECO:0007669"/>
    <property type="project" value="TreeGrafter"/>
</dbReference>
<dbReference type="AlphaFoldDB" id="A0AB34HSA7"/>
<dbReference type="GO" id="GO:0007264">
    <property type="term" value="P:small GTPase-mediated signal transduction"/>
    <property type="evidence" value="ECO:0007669"/>
    <property type="project" value="InterPro"/>
</dbReference>
<dbReference type="PROSITE" id="PS50212">
    <property type="entry name" value="RASGEF_NTER"/>
    <property type="match status" value="1"/>
</dbReference>
<feature type="domain" description="Ras-GEF" evidence="4">
    <location>
        <begin position="441"/>
        <end position="751"/>
    </location>
</feature>
<dbReference type="GO" id="GO:0032045">
    <property type="term" value="C:guanyl-nucleotide exchange factor complex"/>
    <property type="evidence" value="ECO:0007669"/>
    <property type="project" value="TreeGrafter"/>
</dbReference>
<dbReference type="PANTHER" id="PTHR21560:SF0">
    <property type="entry name" value="KINASE NON-CATALYTIC C-LOBE DOMAIN-CONTAINING PROTEIN 1"/>
    <property type="match status" value="1"/>
</dbReference>
<dbReference type="GO" id="GO:0005085">
    <property type="term" value="F:guanyl-nucleotide exchange factor activity"/>
    <property type="evidence" value="ECO:0007669"/>
    <property type="project" value="UniProtKB-KW"/>
</dbReference>
<gene>
    <name evidence="6" type="ORF">J1605_003388</name>
</gene>
<feature type="region of interest" description="Disordered" evidence="3">
    <location>
        <begin position="1"/>
        <end position="20"/>
    </location>
</feature>
<feature type="compositionally biased region" description="Basic and acidic residues" evidence="3">
    <location>
        <begin position="757"/>
        <end position="773"/>
    </location>
</feature>
<proteinExistence type="predicted"/>
<dbReference type="PROSITE" id="PS50009">
    <property type="entry name" value="RASGEF_CAT"/>
    <property type="match status" value="1"/>
</dbReference>
<evidence type="ECO:0000256" key="1">
    <source>
        <dbReference type="ARBA" id="ARBA00022658"/>
    </source>
</evidence>
<reference evidence="6 7" key="1">
    <citation type="submission" date="2022-11" db="EMBL/GenBank/DDBJ databases">
        <title>Whole genome sequence of Eschrichtius robustus ER-17-0199.</title>
        <authorList>
            <person name="Bruniche-Olsen A."/>
            <person name="Black A.N."/>
            <person name="Fields C.J."/>
            <person name="Walden K."/>
            <person name="Dewoody J.A."/>
        </authorList>
    </citation>
    <scope>NUCLEOTIDE SEQUENCE [LARGE SCALE GENOMIC DNA]</scope>
    <source>
        <strain evidence="6">ER-17-0199</strain>
        <tissue evidence="6">Blubber</tissue>
    </source>
</reference>
<dbReference type="InterPro" id="IPR036964">
    <property type="entry name" value="RASGEF_cat_dom_sf"/>
</dbReference>
<evidence type="ECO:0000313" key="7">
    <source>
        <dbReference type="Proteomes" id="UP001159641"/>
    </source>
</evidence>
<dbReference type="CDD" id="cd06224">
    <property type="entry name" value="REM"/>
    <property type="match status" value="1"/>
</dbReference>
<organism evidence="6 7">
    <name type="scientific">Eschrichtius robustus</name>
    <name type="common">California gray whale</name>
    <name type="synonym">Eschrichtius gibbosus</name>
    <dbReference type="NCBI Taxonomy" id="9764"/>
    <lineage>
        <taxon>Eukaryota</taxon>
        <taxon>Metazoa</taxon>
        <taxon>Chordata</taxon>
        <taxon>Craniata</taxon>
        <taxon>Vertebrata</taxon>
        <taxon>Euteleostomi</taxon>
        <taxon>Mammalia</taxon>
        <taxon>Eutheria</taxon>
        <taxon>Laurasiatheria</taxon>
        <taxon>Artiodactyla</taxon>
        <taxon>Whippomorpha</taxon>
        <taxon>Cetacea</taxon>
        <taxon>Mysticeti</taxon>
        <taxon>Eschrichtiidae</taxon>
        <taxon>Eschrichtius</taxon>
    </lineage>
</organism>
<evidence type="ECO:0000256" key="3">
    <source>
        <dbReference type="SAM" id="MobiDB-lite"/>
    </source>
</evidence>